<evidence type="ECO:0000256" key="1">
    <source>
        <dbReference type="SAM" id="MobiDB-lite"/>
    </source>
</evidence>
<dbReference type="EMBL" id="QUTD01003826">
    <property type="protein sequence ID" value="RHY71165.1"/>
    <property type="molecule type" value="Genomic_DNA"/>
</dbReference>
<accession>A0A397E079</accession>
<reference evidence="4 5" key="1">
    <citation type="submission" date="2018-08" db="EMBL/GenBank/DDBJ databases">
        <title>Aphanomyces genome sequencing and annotation.</title>
        <authorList>
            <person name="Minardi D."/>
            <person name="Oidtmann B."/>
            <person name="Van Der Giezen M."/>
            <person name="Studholme D.J."/>
        </authorList>
    </citation>
    <scope>NUCLEOTIDE SEQUENCE [LARGE SCALE GENOMIC DNA]</scope>
    <source>
        <strain evidence="2 5">D2</strain>
        <strain evidence="3 4">SA</strain>
    </source>
</reference>
<dbReference type="Proteomes" id="UP000265716">
    <property type="component" value="Unassembled WGS sequence"/>
</dbReference>
<dbReference type="Proteomes" id="UP000266643">
    <property type="component" value="Unassembled WGS sequence"/>
</dbReference>
<feature type="region of interest" description="Disordered" evidence="1">
    <location>
        <begin position="109"/>
        <end position="157"/>
    </location>
</feature>
<feature type="non-terminal residue" evidence="2">
    <location>
        <position position="1"/>
    </location>
</feature>
<organism evidence="2 5">
    <name type="scientific">Aphanomyces astaci</name>
    <name type="common">Crayfish plague agent</name>
    <dbReference type="NCBI Taxonomy" id="112090"/>
    <lineage>
        <taxon>Eukaryota</taxon>
        <taxon>Sar</taxon>
        <taxon>Stramenopiles</taxon>
        <taxon>Oomycota</taxon>
        <taxon>Saprolegniomycetes</taxon>
        <taxon>Saprolegniales</taxon>
        <taxon>Verrucalvaceae</taxon>
        <taxon>Aphanomyces</taxon>
    </lineage>
</organism>
<gene>
    <name evidence="2" type="ORF">DYB30_008079</name>
    <name evidence="3" type="ORF">DYB38_009765</name>
</gene>
<dbReference type="AlphaFoldDB" id="A0A397E079"/>
<feature type="compositionally biased region" description="Basic and acidic residues" evidence="1">
    <location>
        <begin position="131"/>
        <end position="150"/>
    </location>
</feature>
<proteinExistence type="predicted"/>
<sequence>EHKQLSAIPVEDAIESDKLFNAKLESITEKVAEMFVSLEVVQRSSSQPRNIIPAYNPTLLLEAFAQNIEAKLALTQDLTKKDIERIKMELGDNVRRRVTRAMEAMREQIPPSAEPTTSVGTIPGMVEDLDHDTLNAERQIDYKKANDVRKPTAPPLR</sequence>
<dbReference type="EMBL" id="QUTC01002325">
    <property type="protein sequence ID" value="RHY74533.1"/>
    <property type="molecule type" value="Genomic_DNA"/>
</dbReference>
<protein>
    <submittedName>
        <fullName evidence="2">Uncharacterized protein</fullName>
    </submittedName>
</protein>
<comment type="caution">
    <text evidence="2">The sequence shown here is derived from an EMBL/GenBank/DDBJ whole genome shotgun (WGS) entry which is preliminary data.</text>
</comment>
<name>A0A397E079_APHAT</name>
<evidence type="ECO:0000313" key="4">
    <source>
        <dbReference type="Proteomes" id="UP000265716"/>
    </source>
</evidence>
<evidence type="ECO:0000313" key="2">
    <source>
        <dbReference type="EMBL" id="RHY71165.1"/>
    </source>
</evidence>
<evidence type="ECO:0000313" key="3">
    <source>
        <dbReference type="EMBL" id="RHY74533.1"/>
    </source>
</evidence>
<evidence type="ECO:0000313" key="5">
    <source>
        <dbReference type="Proteomes" id="UP000266643"/>
    </source>
</evidence>